<dbReference type="AlphaFoldDB" id="A0A976M6X6"/>
<feature type="compositionally biased region" description="Basic and acidic residues" evidence="1">
    <location>
        <begin position="147"/>
        <end position="161"/>
    </location>
</feature>
<reference evidence="2" key="1">
    <citation type="submission" date="2022-07" db="EMBL/GenBank/DDBJ databases">
        <title>Evaluation of T. orientalis genome assembly methods using nanopore sequencing and analysis of variation between genomes.</title>
        <authorList>
            <person name="Yam J."/>
            <person name="Micallef M.L."/>
            <person name="Liu M."/>
            <person name="Djordjevic S.P."/>
            <person name="Bogema D.R."/>
            <person name="Jenkins C."/>
        </authorList>
    </citation>
    <scope>NUCLEOTIDE SEQUENCE</scope>
    <source>
        <strain evidence="2">Fish Creek</strain>
    </source>
</reference>
<name>A0A976M6X6_THEOR</name>
<feature type="region of interest" description="Disordered" evidence="1">
    <location>
        <begin position="195"/>
        <end position="246"/>
    </location>
</feature>
<feature type="compositionally biased region" description="Basic and acidic residues" evidence="1">
    <location>
        <begin position="495"/>
        <end position="504"/>
    </location>
</feature>
<proteinExistence type="predicted"/>
<protein>
    <submittedName>
        <fullName evidence="2">Uncharacterized protein</fullName>
    </submittedName>
</protein>
<dbReference type="EMBL" id="CP056067">
    <property type="protein sequence ID" value="UKJ89649.2"/>
    <property type="molecule type" value="Genomic_DNA"/>
</dbReference>
<feature type="compositionally biased region" description="Basic and acidic residues" evidence="1">
    <location>
        <begin position="435"/>
        <end position="486"/>
    </location>
</feature>
<feature type="region of interest" description="Disordered" evidence="1">
    <location>
        <begin position="425"/>
        <end position="504"/>
    </location>
</feature>
<accession>A0A976M6X6</accession>
<evidence type="ECO:0000256" key="1">
    <source>
        <dbReference type="SAM" id="MobiDB-lite"/>
    </source>
</evidence>
<feature type="region of interest" description="Disordered" evidence="1">
    <location>
        <begin position="141"/>
        <end position="161"/>
    </location>
</feature>
<evidence type="ECO:0000313" key="2">
    <source>
        <dbReference type="EMBL" id="UKJ89649.2"/>
    </source>
</evidence>
<feature type="region of interest" description="Disordered" evidence="1">
    <location>
        <begin position="584"/>
        <end position="651"/>
    </location>
</feature>
<evidence type="ECO:0000313" key="3">
    <source>
        <dbReference type="Proteomes" id="UP000244803"/>
    </source>
</evidence>
<dbReference type="Proteomes" id="UP000244803">
    <property type="component" value="Chromosome 4"/>
</dbReference>
<organism evidence="2 3">
    <name type="scientific">Theileria orientalis</name>
    <dbReference type="NCBI Taxonomy" id="68886"/>
    <lineage>
        <taxon>Eukaryota</taxon>
        <taxon>Sar</taxon>
        <taxon>Alveolata</taxon>
        <taxon>Apicomplexa</taxon>
        <taxon>Aconoidasida</taxon>
        <taxon>Piroplasmida</taxon>
        <taxon>Theileriidae</taxon>
        <taxon>Theileria</taxon>
    </lineage>
</organism>
<feature type="compositionally biased region" description="Basic residues" evidence="1">
    <location>
        <begin position="634"/>
        <end position="647"/>
    </location>
</feature>
<dbReference type="OrthoDB" id="10406914at2759"/>
<feature type="compositionally biased region" description="Basic and acidic residues" evidence="1">
    <location>
        <begin position="602"/>
        <end position="615"/>
    </location>
</feature>
<sequence>MGQNPTLQVGRISKCQKMEMAMESIRRTQKLGDKPWIKYNKVPKRVFDKEKVNVFMKLCLSTKKSVTPRNHTTKQDPLENVNYNKQLEELDILVDIIKKTGNVGRPENYMPLVHVPLPREFYELKPLVSFKSIAKKSQKRYSGSLHDAAHNPDSRSIFRDVPTDHVYGEPKRLYSELAPSTKTYSQDYVKLVTRKQEETRVDKSTSISSRPRDTLDKSTSIGSRPRDRLDKSTSISSSQRDRLDKSTITRSVTLNVPEEDDNGDMVAVKYDLKSEDTVIVLTPQRVLQKVDKAELLPERGILREMSTISSNPFDNQLSTYPSFDSLQFGELQPDVVDATDLYLIDNSWAAIEPVADPLKKARQVKAQHSSRVSKEMQTVELPSKEYQVEVLAEEMKTEAKLDSYTEQIVTLVDKYNDEVETKRYNTLEDESVADAPHEPLESKPEDKELAPAVQYKEELESKKAVEDAEKDEPKSHDEPEYQKYEYDEHEVDESMEYKESDTKKVTYSEEVPELNLKSTKLYNEKCLEAMALEEVEKHVDLELHDEFNKVESELFEVMESGDIQFEEKGAESVEELSEEIVDHQPVLQQLEAGKQSEQSGTKSDKQTGSQEHEQRQAVQSDEQPEVPLAIADKPRRRRARSHKRSKKSVPGVQLSDYKGFYVVHATNDWSLA</sequence>
<gene>
    <name evidence="2" type="ORF">MACJ_002901</name>
</gene>